<keyword evidence="3" id="KW-0560">Oxidoreductase</keyword>
<dbReference type="eggNOG" id="KOG1200">
    <property type="taxonomic scope" value="Eukaryota"/>
</dbReference>
<evidence type="ECO:0000313" key="4">
    <source>
        <dbReference type="EMBL" id="EON69201.1"/>
    </source>
</evidence>
<dbReference type="Pfam" id="PF13561">
    <property type="entry name" value="adh_short_C2"/>
    <property type="match status" value="1"/>
</dbReference>
<dbReference type="EMBL" id="JH767608">
    <property type="protein sequence ID" value="EON69201.1"/>
    <property type="molecule type" value="Genomic_DNA"/>
</dbReference>
<dbReference type="Gene3D" id="3.40.50.720">
    <property type="entry name" value="NAD(P)-binding Rossmann-like Domain"/>
    <property type="match status" value="1"/>
</dbReference>
<dbReference type="Proteomes" id="UP000016924">
    <property type="component" value="Unassembled WGS sequence"/>
</dbReference>
<dbReference type="FunFam" id="3.40.50.720:FF:000084">
    <property type="entry name" value="Short-chain dehydrogenase reductase"/>
    <property type="match status" value="1"/>
</dbReference>
<dbReference type="PANTHER" id="PTHR24321:SF8">
    <property type="entry name" value="ESTRADIOL 17-BETA-DEHYDROGENASE 8-RELATED"/>
    <property type="match status" value="1"/>
</dbReference>
<dbReference type="InterPro" id="IPR002347">
    <property type="entry name" value="SDR_fam"/>
</dbReference>
<dbReference type="SUPFAM" id="SSF51735">
    <property type="entry name" value="NAD(P)-binding Rossmann-fold domains"/>
    <property type="match status" value="1"/>
</dbReference>
<dbReference type="CDD" id="cd05233">
    <property type="entry name" value="SDR_c"/>
    <property type="match status" value="1"/>
</dbReference>
<dbReference type="OMA" id="NTDMNPA"/>
<name>R7Z5L3_CONA1</name>
<comment type="similarity">
    <text evidence="1">Belongs to the short-chain dehydrogenases/reductases (SDR) family.</text>
</comment>
<dbReference type="PANTHER" id="PTHR24321">
    <property type="entry name" value="DEHYDROGENASES, SHORT CHAIN"/>
    <property type="match status" value="1"/>
</dbReference>
<organism evidence="4 5">
    <name type="scientific">Coniosporium apollinis (strain CBS 100218)</name>
    <name type="common">Rock-inhabiting black yeast</name>
    <dbReference type="NCBI Taxonomy" id="1168221"/>
    <lineage>
        <taxon>Eukaryota</taxon>
        <taxon>Fungi</taxon>
        <taxon>Dikarya</taxon>
        <taxon>Ascomycota</taxon>
        <taxon>Pezizomycotina</taxon>
        <taxon>Dothideomycetes</taxon>
        <taxon>Dothideomycetes incertae sedis</taxon>
        <taxon>Coniosporium</taxon>
    </lineage>
</organism>
<dbReference type="PRINTS" id="PR00080">
    <property type="entry name" value="SDRFAMILY"/>
</dbReference>
<dbReference type="PRINTS" id="PR00081">
    <property type="entry name" value="GDHRDH"/>
</dbReference>
<dbReference type="RefSeq" id="XP_007784518.1">
    <property type="nucleotide sequence ID" value="XM_007786328.1"/>
</dbReference>
<keyword evidence="5" id="KW-1185">Reference proteome</keyword>
<protein>
    <recommendedName>
        <fullName evidence="6">3-oxoacyl-[acyl-carrier protein] reductase</fullName>
    </recommendedName>
</protein>
<evidence type="ECO:0008006" key="6">
    <source>
        <dbReference type="Google" id="ProtNLM"/>
    </source>
</evidence>
<accession>R7Z5L3</accession>
<evidence type="ECO:0000256" key="1">
    <source>
        <dbReference type="ARBA" id="ARBA00006484"/>
    </source>
</evidence>
<evidence type="ECO:0000256" key="3">
    <source>
        <dbReference type="ARBA" id="ARBA00023002"/>
    </source>
</evidence>
<proteinExistence type="inferred from homology"/>
<sequence>MASLQGKVIALTGGASGIGLATAKILASRGAKVSIADLHPNLEGAATEIKDATGSADLMTVKVDVRNIESVTAWIEQTKSEFGQLDGAANLAGVFKAFGDRGIESEDEENWQFMIDVNLTGVMHCMRAQIPHIKSGGSIVNAASVLANRGWKGAAAYSASKHGVVGLTKSAAKEIGKKGIRVNCIAPGHINTPMLKSAVTDPNRPAENSSAEFVPLGRMGEPEEVAALVAFLLSDEAAFITGACINIDGGMTA</sequence>
<dbReference type="InterPro" id="IPR020904">
    <property type="entry name" value="Sc_DH/Rdtase_CS"/>
</dbReference>
<dbReference type="GeneID" id="19905871"/>
<evidence type="ECO:0000256" key="2">
    <source>
        <dbReference type="ARBA" id="ARBA00022857"/>
    </source>
</evidence>
<dbReference type="InterPro" id="IPR036291">
    <property type="entry name" value="NAD(P)-bd_dom_sf"/>
</dbReference>
<reference evidence="5" key="1">
    <citation type="submission" date="2012-06" db="EMBL/GenBank/DDBJ databases">
        <title>The genome sequence of Coniosporium apollinis CBS 100218.</title>
        <authorList>
            <consortium name="The Broad Institute Genome Sequencing Platform"/>
            <person name="Cuomo C."/>
            <person name="Gorbushina A."/>
            <person name="Noack S."/>
            <person name="Walker B."/>
            <person name="Young S.K."/>
            <person name="Zeng Q."/>
            <person name="Gargeya S."/>
            <person name="Fitzgerald M."/>
            <person name="Haas B."/>
            <person name="Abouelleil A."/>
            <person name="Alvarado L."/>
            <person name="Arachchi H.M."/>
            <person name="Berlin A.M."/>
            <person name="Chapman S.B."/>
            <person name="Goldberg J."/>
            <person name="Griggs A."/>
            <person name="Gujja S."/>
            <person name="Hansen M."/>
            <person name="Howarth C."/>
            <person name="Imamovic A."/>
            <person name="Larimer J."/>
            <person name="McCowan C."/>
            <person name="Montmayeur A."/>
            <person name="Murphy C."/>
            <person name="Neiman D."/>
            <person name="Pearson M."/>
            <person name="Priest M."/>
            <person name="Roberts A."/>
            <person name="Saif S."/>
            <person name="Shea T."/>
            <person name="Sisk P."/>
            <person name="Sykes S."/>
            <person name="Wortman J."/>
            <person name="Nusbaum C."/>
            <person name="Birren B."/>
        </authorList>
    </citation>
    <scope>NUCLEOTIDE SEQUENCE [LARGE SCALE GENOMIC DNA]</scope>
    <source>
        <strain evidence="5">CBS 100218</strain>
    </source>
</reference>
<dbReference type="PROSITE" id="PS00061">
    <property type="entry name" value="ADH_SHORT"/>
    <property type="match status" value="1"/>
</dbReference>
<gene>
    <name evidence="4" type="ORF">W97_08560</name>
</gene>
<dbReference type="HOGENOM" id="CLU_010194_1_0_1"/>
<dbReference type="OrthoDB" id="1669814at2759"/>
<dbReference type="STRING" id="1168221.R7Z5L3"/>
<keyword evidence="2" id="KW-0521">NADP</keyword>
<evidence type="ECO:0000313" key="5">
    <source>
        <dbReference type="Proteomes" id="UP000016924"/>
    </source>
</evidence>
<dbReference type="GO" id="GO:0016491">
    <property type="term" value="F:oxidoreductase activity"/>
    <property type="evidence" value="ECO:0007669"/>
    <property type="project" value="UniProtKB-KW"/>
</dbReference>
<dbReference type="AlphaFoldDB" id="R7Z5L3"/>